<feature type="transmembrane region" description="Helical" evidence="2">
    <location>
        <begin position="208"/>
        <end position="230"/>
    </location>
</feature>
<feature type="transmembrane region" description="Helical" evidence="2">
    <location>
        <begin position="6"/>
        <end position="27"/>
    </location>
</feature>
<dbReference type="GO" id="GO:0043682">
    <property type="term" value="F:P-type divalent copper transporter activity"/>
    <property type="evidence" value="ECO:0007669"/>
    <property type="project" value="TreeGrafter"/>
</dbReference>
<keyword evidence="1" id="KW-1278">Translocase</keyword>
<dbReference type="GO" id="GO:0016020">
    <property type="term" value="C:membrane"/>
    <property type="evidence" value="ECO:0007669"/>
    <property type="project" value="TreeGrafter"/>
</dbReference>
<feature type="transmembrane region" description="Helical" evidence="2">
    <location>
        <begin position="141"/>
        <end position="164"/>
    </location>
</feature>
<evidence type="ECO:0000256" key="1">
    <source>
        <dbReference type="ARBA" id="ARBA00022967"/>
    </source>
</evidence>
<dbReference type="GO" id="GO:0055070">
    <property type="term" value="P:copper ion homeostasis"/>
    <property type="evidence" value="ECO:0007669"/>
    <property type="project" value="TreeGrafter"/>
</dbReference>
<dbReference type="InterPro" id="IPR036412">
    <property type="entry name" value="HAD-like_sf"/>
</dbReference>
<dbReference type="SUPFAM" id="SSF56784">
    <property type="entry name" value="HAD-like"/>
    <property type="match status" value="1"/>
</dbReference>
<organism evidence="3 4">
    <name type="scientific">Bifidobacterium criceti</name>
    <dbReference type="NCBI Taxonomy" id="1960969"/>
    <lineage>
        <taxon>Bacteria</taxon>
        <taxon>Bacillati</taxon>
        <taxon>Actinomycetota</taxon>
        <taxon>Actinomycetes</taxon>
        <taxon>Bifidobacteriales</taxon>
        <taxon>Bifidobacteriaceae</taxon>
        <taxon>Bifidobacterium</taxon>
    </lineage>
</organism>
<protein>
    <submittedName>
        <fullName evidence="3">ATPase P</fullName>
    </submittedName>
</protein>
<feature type="transmembrane region" description="Helical" evidence="2">
    <location>
        <begin position="412"/>
        <end position="434"/>
    </location>
</feature>
<dbReference type="Gene3D" id="1.20.1110.10">
    <property type="entry name" value="Calcium-transporting ATPase, transmembrane domain"/>
    <property type="match status" value="1"/>
</dbReference>
<feature type="transmembrane region" description="Helical" evidence="2">
    <location>
        <begin position="67"/>
        <end position="90"/>
    </location>
</feature>
<feature type="transmembrane region" description="Helical" evidence="2">
    <location>
        <begin position="236"/>
        <end position="267"/>
    </location>
</feature>
<dbReference type="AlphaFoldDB" id="A0A2A2EHY1"/>
<evidence type="ECO:0000256" key="2">
    <source>
        <dbReference type="SAM" id="Phobius"/>
    </source>
</evidence>
<dbReference type="Gene3D" id="3.40.50.1000">
    <property type="entry name" value="HAD superfamily/HAD-like"/>
    <property type="match status" value="1"/>
</dbReference>
<proteinExistence type="predicted"/>
<dbReference type="PANTHER" id="PTHR43520">
    <property type="entry name" value="ATP7, ISOFORM B"/>
    <property type="match status" value="1"/>
</dbReference>
<keyword evidence="2" id="KW-0472">Membrane</keyword>
<feature type="transmembrane region" description="Helical" evidence="2">
    <location>
        <begin position="102"/>
        <end position="121"/>
    </location>
</feature>
<feature type="transmembrane region" description="Helical" evidence="2">
    <location>
        <begin position="170"/>
        <end position="187"/>
    </location>
</feature>
<accession>A0A2A2EHY1</accession>
<dbReference type="OrthoDB" id="3240599at2"/>
<sequence>MGLNLFIAVICVVMALLITFITIRFFFGAEAKVEFTRRTAFRDQGEHEPVHAGDTLRTRRSDNAASVRLLTVQVLVAAILTLAVVVPQLLHTMHPSLIPDWLTAPWLQAIIITPVMFYSGYPIHIDGWSAIRRRVPNMNSLASVGSIAAYVYSLLVCFAQDVLPAALHDVYFQVTGVIITLVLLARLMSDRWLPRRAAFPLQTKVDTISRVFVPVVFLIAVWTFVAWLIFGAQPAFARALLMAIGVLIIACPVALGWAAPLAASFAIECARRNRMRILTTSALQQAKDTHVVVFSDAASDRAHGTIGTLLDRGLSVSTIDTSDPAKAVQDIDERRAHHGVDGHSSVLVFVGDGTEDVTVRNAADIAVVVTKDLEDARAVEHADVMTDLDGGACVARLMRLSKSMVRNIQENLIWAFVFNIIGIPIAAGVLYPFTKWTLDPSLAGIAMFLSSLCVLINAWRLEAAHIDR</sequence>
<keyword evidence="4" id="KW-1185">Reference proteome</keyword>
<comment type="caution">
    <text evidence="3">The sequence shown here is derived from an EMBL/GenBank/DDBJ whole genome shotgun (WGS) entry which is preliminary data.</text>
</comment>
<dbReference type="RefSeq" id="WP_095614364.1">
    <property type="nucleotide sequence ID" value="NZ_MVOH01000005.1"/>
</dbReference>
<keyword evidence="2" id="KW-1133">Transmembrane helix</keyword>
<dbReference type="Proteomes" id="UP000218399">
    <property type="component" value="Unassembled WGS sequence"/>
</dbReference>
<evidence type="ECO:0000313" key="3">
    <source>
        <dbReference type="EMBL" id="PAU68536.1"/>
    </source>
</evidence>
<name>A0A2A2EHY1_9BIFI</name>
<dbReference type="InterPro" id="IPR023214">
    <property type="entry name" value="HAD_sf"/>
</dbReference>
<dbReference type="GO" id="GO:0005507">
    <property type="term" value="F:copper ion binding"/>
    <property type="evidence" value="ECO:0007669"/>
    <property type="project" value="TreeGrafter"/>
</dbReference>
<gene>
    <name evidence="3" type="ORF">B1526_0287</name>
</gene>
<dbReference type="PANTHER" id="PTHR43520:SF8">
    <property type="entry name" value="P-TYPE CU(+) TRANSPORTER"/>
    <property type="match status" value="1"/>
</dbReference>
<dbReference type="EMBL" id="MVOH01000005">
    <property type="protein sequence ID" value="PAU68536.1"/>
    <property type="molecule type" value="Genomic_DNA"/>
</dbReference>
<evidence type="ECO:0000313" key="4">
    <source>
        <dbReference type="Proteomes" id="UP000218399"/>
    </source>
</evidence>
<keyword evidence="2" id="KW-0812">Transmembrane</keyword>
<feature type="transmembrane region" description="Helical" evidence="2">
    <location>
        <begin position="440"/>
        <end position="459"/>
    </location>
</feature>
<reference evidence="3 4" key="1">
    <citation type="journal article" date="2017" name="ISME J.">
        <title>Unveiling bifidobacterial biogeography across the mammalian branch of the tree of life.</title>
        <authorList>
            <person name="Milani C."/>
            <person name="Mangifesta M."/>
            <person name="Mancabelli L."/>
            <person name="Lugli G.A."/>
            <person name="James K."/>
            <person name="Duranti S."/>
            <person name="Turroni F."/>
            <person name="Ferrario C."/>
            <person name="Ossiprandi M.C."/>
            <person name="van Sinderen D."/>
            <person name="Ventura M."/>
        </authorList>
    </citation>
    <scope>NUCLEOTIDE SEQUENCE [LARGE SCALE GENOMIC DNA]</scope>
    <source>
        <strain evidence="4">Ham19E</strain>
    </source>
</reference>